<dbReference type="SUPFAM" id="SSF47203">
    <property type="entry name" value="Acyl-CoA dehydrogenase C-terminal domain-like"/>
    <property type="match status" value="1"/>
</dbReference>
<dbReference type="SUPFAM" id="SSF56645">
    <property type="entry name" value="Acyl-CoA dehydrogenase NM domain-like"/>
    <property type="match status" value="1"/>
</dbReference>
<dbReference type="PANTHER" id="PTHR43884:SF11">
    <property type="entry name" value="VERY LONG-CHAIN SPECIFIC ACYL-COA DEHYDROGENASE, MITOCHONDRIAL"/>
    <property type="match status" value="1"/>
</dbReference>
<evidence type="ECO:0000256" key="3">
    <source>
        <dbReference type="ARBA" id="ARBA00022630"/>
    </source>
</evidence>
<keyword evidence="8" id="KW-1185">Reference proteome</keyword>
<dbReference type="InterPro" id="IPR036250">
    <property type="entry name" value="AcylCo_DH-like_C"/>
</dbReference>
<comment type="cofactor">
    <cofactor evidence="1">
        <name>FAD</name>
        <dbReference type="ChEBI" id="CHEBI:57692"/>
    </cofactor>
</comment>
<name>A0A6J1W324_9SAUR</name>
<keyword evidence="3" id="KW-0285">Flavoprotein</keyword>
<dbReference type="InterPro" id="IPR009075">
    <property type="entry name" value="AcylCo_DH/oxidase_C"/>
</dbReference>
<evidence type="ECO:0000313" key="9">
    <source>
        <dbReference type="RefSeq" id="XP_026549671.1"/>
    </source>
</evidence>
<evidence type="ECO:0000256" key="5">
    <source>
        <dbReference type="ARBA" id="ARBA00023002"/>
    </source>
</evidence>
<dbReference type="GeneID" id="113431583"/>
<evidence type="ECO:0000256" key="4">
    <source>
        <dbReference type="ARBA" id="ARBA00022827"/>
    </source>
</evidence>
<proteinExistence type="inferred from homology"/>
<comment type="catalytic activity">
    <reaction evidence="6">
        <text>tetracosanoyl-CoA + oxidized [electron-transfer flavoprotein] + H(+) = (2E)-tetracosenoyl-CoA + reduced [electron-transfer flavoprotein]</text>
        <dbReference type="Rhea" id="RHEA:47232"/>
        <dbReference type="Rhea" id="RHEA-COMP:10685"/>
        <dbReference type="Rhea" id="RHEA-COMP:10686"/>
        <dbReference type="ChEBI" id="CHEBI:15378"/>
        <dbReference type="ChEBI" id="CHEBI:57692"/>
        <dbReference type="ChEBI" id="CHEBI:58307"/>
        <dbReference type="ChEBI" id="CHEBI:65052"/>
        <dbReference type="ChEBI" id="CHEBI:74693"/>
    </reaction>
    <physiologicalReaction direction="left-to-right" evidence="6">
        <dbReference type="Rhea" id="RHEA:47233"/>
    </physiologicalReaction>
</comment>
<dbReference type="Pfam" id="PF00441">
    <property type="entry name" value="Acyl-CoA_dh_1"/>
    <property type="match status" value="1"/>
</dbReference>
<dbReference type="Proteomes" id="UP000504612">
    <property type="component" value="Unplaced"/>
</dbReference>
<evidence type="ECO:0000259" key="7">
    <source>
        <dbReference type="Pfam" id="PF00441"/>
    </source>
</evidence>
<evidence type="ECO:0000256" key="1">
    <source>
        <dbReference type="ARBA" id="ARBA00001974"/>
    </source>
</evidence>
<feature type="domain" description="Acyl-CoA dehydrogenase/oxidase C-terminal" evidence="7">
    <location>
        <begin position="28"/>
        <end position="125"/>
    </location>
</feature>
<dbReference type="InterPro" id="IPR009100">
    <property type="entry name" value="AcylCoA_DH/oxidase_NM_dom_sf"/>
</dbReference>
<dbReference type="GO" id="GO:0017099">
    <property type="term" value="F:very-long-chain fatty acyl-CoA dehydrogenase activity"/>
    <property type="evidence" value="ECO:0007669"/>
    <property type="project" value="TreeGrafter"/>
</dbReference>
<dbReference type="AlphaFoldDB" id="A0A6J1W324"/>
<dbReference type="GO" id="GO:0000062">
    <property type="term" value="F:fatty-acyl-CoA binding"/>
    <property type="evidence" value="ECO:0007669"/>
    <property type="project" value="TreeGrafter"/>
</dbReference>
<dbReference type="KEGG" id="nss:113431583"/>
<comment type="similarity">
    <text evidence="2">Belongs to the acyl-CoA dehydrogenase family.</text>
</comment>
<evidence type="ECO:0000313" key="8">
    <source>
        <dbReference type="Proteomes" id="UP000504612"/>
    </source>
</evidence>
<gene>
    <name evidence="9" type="primary">LOC113431583</name>
</gene>
<dbReference type="RefSeq" id="XP_026549671.1">
    <property type="nucleotide sequence ID" value="XM_026693886.1"/>
</dbReference>
<dbReference type="FunFam" id="1.20.140.10:FF:000008">
    <property type="entry name" value="acyl-CoA dehydrogenase family member 9, mitochondrial"/>
    <property type="match status" value="1"/>
</dbReference>
<reference evidence="9" key="1">
    <citation type="submission" date="2025-08" db="UniProtKB">
        <authorList>
            <consortium name="RefSeq"/>
        </authorList>
    </citation>
    <scope>IDENTIFICATION</scope>
</reference>
<dbReference type="Gene3D" id="1.20.140.10">
    <property type="entry name" value="Butyryl-CoA Dehydrogenase, subunit A, domain 3"/>
    <property type="match status" value="1"/>
</dbReference>
<dbReference type="PANTHER" id="PTHR43884">
    <property type="entry name" value="ACYL-COA DEHYDROGENASE"/>
    <property type="match status" value="1"/>
</dbReference>
<evidence type="ECO:0000256" key="6">
    <source>
        <dbReference type="ARBA" id="ARBA00048086"/>
    </source>
</evidence>
<organism evidence="8 9">
    <name type="scientific">Notechis scutatus</name>
    <name type="common">mainland tiger snake</name>
    <dbReference type="NCBI Taxonomy" id="8663"/>
    <lineage>
        <taxon>Eukaryota</taxon>
        <taxon>Metazoa</taxon>
        <taxon>Chordata</taxon>
        <taxon>Craniata</taxon>
        <taxon>Vertebrata</taxon>
        <taxon>Euteleostomi</taxon>
        <taxon>Lepidosauria</taxon>
        <taxon>Squamata</taxon>
        <taxon>Bifurcata</taxon>
        <taxon>Unidentata</taxon>
        <taxon>Episquamata</taxon>
        <taxon>Toxicofera</taxon>
        <taxon>Serpentes</taxon>
        <taxon>Colubroidea</taxon>
        <taxon>Elapidae</taxon>
        <taxon>Hydrophiinae</taxon>
        <taxon>Notechis</taxon>
    </lineage>
</organism>
<sequence length="137" mass="14440">MGIKASNTAEVHFDNVRVPVENLLGAPGAGFKVAMNILNNGRFGMAAAMAGTMRALIHKAVDFAANRTQFGEKIHTFGAIQEKLARMALLHYVTESMAYMISANMDRGASDFQIEAAISKVFGSVSAGGGAQCSEGL</sequence>
<dbReference type="InterPro" id="IPR046373">
    <property type="entry name" value="Acyl-CoA_Oxase/DH_mid-dom_sf"/>
</dbReference>
<keyword evidence="4" id="KW-0274">FAD</keyword>
<keyword evidence="5" id="KW-0560">Oxidoreductase</keyword>
<accession>A0A6J1W324</accession>
<evidence type="ECO:0000256" key="2">
    <source>
        <dbReference type="ARBA" id="ARBA00009347"/>
    </source>
</evidence>
<protein>
    <submittedName>
        <fullName evidence="9">Very long-chain specific acyl-CoA dehydrogenase, mitochondrial-like</fullName>
    </submittedName>
</protein>
<dbReference type="Gene3D" id="2.40.110.10">
    <property type="entry name" value="Butyryl-CoA Dehydrogenase, subunit A, domain 2"/>
    <property type="match status" value="1"/>
</dbReference>